<gene>
    <name evidence="12" type="ORF">B0T24DRAFT_674264</name>
</gene>
<dbReference type="InterPro" id="IPR056751">
    <property type="entry name" value="PAS_13"/>
</dbReference>
<comment type="subcellular location">
    <subcellularLocation>
        <location evidence="1">Nucleus</location>
    </subcellularLocation>
</comment>
<sequence length="691" mass="75041">MPEDSTAAEADVSAAMSDSDNEYDDPEAPIKDEDDRMADQNTSPDGVDPNGEPKKKYDPKDPNRPRRKKARRACFACQRAHLTCGDERPCQRCIKRGLAEACQDGVRKKAKYLHDAPAEALRPVLGPSYNPTPVTTRSNGNRHTSNSGSEASSTVGTFFSQSNASSFPVYSTSQAPMTTLPESMAFGSQQSPVSPSFPTPGNPQIGGMSVPQVSSPMPNFTAALFDPSNPALFNFNLEGLNFGSQYGAMEFGMLGHMSSGAAETPPRDPSLAQQGGDVNFGSAGVFGNGMNQFDKVYEGGMIGDFLGLDTSANGLYSQGNLQHGLPHAYAIAAGPTSLQSPSTENNSPQPTNFGFESSPTMPNYSPAPGNAAQTVTQQRPRPKTSASLAKLGAQSLLGRRQRDPSYIYEMVKEPFPYVGSFHKLITLLQNRFSAGSTLRIAKALSSVRLAFMSCTRTLNRQDLVFMEKTFQRALFEYEEFMHQTPGPTIACRRSGEVVGVNKEFTALSGWTKDVLLGKEPNLNVNLGTINSSSSSSTARGKAGLTTPLLKSMNEETAAKTAEGQLQPVFIAEIMDEESVIGFFEDFAQLAFNDSRGRVMRKCRLLKYRPPGTTEGGVQEESPPKDSRNTSSILSNRVAKIDGEHGISKLERDGKLECCYTWSIKRDTFDIPMLIVMNFLPCFYLNHNQLAV</sequence>
<keyword evidence="8" id="KW-0804">Transcription</keyword>
<dbReference type="GO" id="GO:0000977">
    <property type="term" value="F:RNA polymerase II transcription regulatory region sequence-specific DNA binding"/>
    <property type="evidence" value="ECO:0007669"/>
    <property type="project" value="TreeGrafter"/>
</dbReference>
<feature type="region of interest" description="Disordered" evidence="10">
    <location>
        <begin position="609"/>
        <end position="634"/>
    </location>
</feature>
<evidence type="ECO:0000256" key="5">
    <source>
        <dbReference type="ARBA" id="ARBA00022833"/>
    </source>
</evidence>
<dbReference type="Proteomes" id="UP001287356">
    <property type="component" value="Unassembled WGS sequence"/>
</dbReference>
<feature type="region of interest" description="Disordered" evidence="10">
    <location>
        <begin position="123"/>
        <end position="154"/>
    </location>
</feature>
<dbReference type="GO" id="GO:0008270">
    <property type="term" value="F:zinc ion binding"/>
    <property type="evidence" value="ECO:0007669"/>
    <property type="project" value="InterPro"/>
</dbReference>
<dbReference type="GO" id="GO:0005634">
    <property type="term" value="C:nucleus"/>
    <property type="evidence" value="ECO:0007669"/>
    <property type="project" value="UniProtKB-SubCell"/>
</dbReference>
<keyword evidence="6" id="KW-0805">Transcription regulation</keyword>
<evidence type="ECO:0000256" key="8">
    <source>
        <dbReference type="ARBA" id="ARBA00023163"/>
    </source>
</evidence>
<feature type="compositionally biased region" description="Polar residues" evidence="10">
    <location>
        <begin position="371"/>
        <end position="387"/>
    </location>
</feature>
<evidence type="ECO:0000256" key="3">
    <source>
        <dbReference type="ARBA" id="ARBA00022432"/>
    </source>
</evidence>
<evidence type="ECO:0000256" key="7">
    <source>
        <dbReference type="ARBA" id="ARBA00023125"/>
    </source>
</evidence>
<dbReference type="InterPro" id="IPR050335">
    <property type="entry name" value="ERT1_acuK_gluconeogen_tf"/>
</dbReference>
<evidence type="ECO:0000256" key="6">
    <source>
        <dbReference type="ARBA" id="ARBA00023015"/>
    </source>
</evidence>
<feature type="compositionally biased region" description="Polar residues" evidence="10">
    <location>
        <begin position="129"/>
        <end position="154"/>
    </location>
</feature>
<dbReference type="Gene3D" id="4.10.240.10">
    <property type="entry name" value="Zn(2)-C6 fungal-type DNA-binding domain"/>
    <property type="match status" value="1"/>
</dbReference>
<dbReference type="EMBL" id="JAULSN010000001">
    <property type="protein sequence ID" value="KAK3384508.1"/>
    <property type="molecule type" value="Genomic_DNA"/>
</dbReference>
<dbReference type="Pfam" id="PF24990">
    <property type="entry name" value="PAS_13"/>
    <property type="match status" value="1"/>
</dbReference>
<dbReference type="PANTHER" id="PTHR47659:SF1">
    <property type="entry name" value="TRANSCRIPTION ACTIVATOR OF GLUCONEOGENESIS ERT1"/>
    <property type="match status" value="1"/>
</dbReference>
<dbReference type="PANTHER" id="PTHR47659">
    <property type="entry name" value="ZN(II)2CYS6 TRANSCRIPTION FACTOR (EUROFUNG)-RELATED"/>
    <property type="match status" value="1"/>
</dbReference>
<feature type="domain" description="Zn(2)-C6 fungal-type" evidence="11">
    <location>
        <begin position="73"/>
        <end position="102"/>
    </location>
</feature>
<feature type="compositionally biased region" description="Polar residues" evidence="10">
    <location>
        <begin position="336"/>
        <end position="363"/>
    </location>
</feature>
<comment type="similarity">
    <text evidence="2">Belongs to the ERT1/acuK family.</text>
</comment>
<comment type="caution">
    <text evidence="12">The sequence shown here is derived from an EMBL/GenBank/DDBJ whole genome shotgun (WGS) entry which is preliminary data.</text>
</comment>
<dbReference type="InterPro" id="IPR001138">
    <property type="entry name" value="Zn2Cys6_DnaBD"/>
</dbReference>
<evidence type="ECO:0000259" key="11">
    <source>
        <dbReference type="PROSITE" id="PS50048"/>
    </source>
</evidence>
<evidence type="ECO:0000256" key="10">
    <source>
        <dbReference type="SAM" id="MobiDB-lite"/>
    </source>
</evidence>
<evidence type="ECO:0000256" key="4">
    <source>
        <dbReference type="ARBA" id="ARBA00022723"/>
    </source>
</evidence>
<reference evidence="12" key="1">
    <citation type="journal article" date="2023" name="Mol. Phylogenet. Evol.">
        <title>Genome-scale phylogeny and comparative genomics of the fungal order Sordariales.</title>
        <authorList>
            <person name="Hensen N."/>
            <person name="Bonometti L."/>
            <person name="Westerberg I."/>
            <person name="Brannstrom I.O."/>
            <person name="Guillou S."/>
            <person name="Cros-Aarteil S."/>
            <person name="Calhoun S."/>
            <person name="Haridas S."/>
            <person name="Kuo A."/>
            <person name="Mondo S."/>
            <person name="Pangilinan J."/>
            <person name="Riley R."/>
            <person name="LaButti K."/>
            <person name="Andreopoulos B."/>
            <person name="Lipzen A."/>
            <person name="Chen C."/>
            <person name="Yan M."/>
            <person name="Daum C."/>
            <person name="Ng V."/>
            <person name="Clum A."/>
            <person name="Steindorff A."/>
            <person name="Ohm R.A."/>
            <person name="Martin F."/>
            <person name="Silar P."/>
            <person name="Natvig D.O."/>
            <person name="Lalanne C."/>
            <person name="Gautier V."/>
            <person name="Ament-Velasquez S.L."/>
            <person name="Kruys A."/>
            <person name="Hutchinson M.I."/>
            <person name="Powell A.J."/>
            <person name="Barry K."/>
            <person name="Miller A.N."/>
            <person name="Grigoriev I.V."/>
            <person name="Debuchy R."/>
            <person name="Gladieux P."/>
            <person name="Hiltunen Thoren M."/>
            <person name="Johannesson H."/>
        </authorList>
    </citation>
    <scope>NUCLEOTIDE SEQUENCE</scope>
    <source>
        <strain evidence="12">CBS 958.72</strain>
    </source>
</reference>
<dbReference type="GO" id="GO:0000981">
    <property type="term" value="F:DNA-binding transcription factor activity, RNA polymerase II-specific"/>
    <property type="evidence" value="ECO:0007669"/>
    <property type="project" value="InterPro"/>
</dbReference>
<keyword evidence="5" id="KW-0862">Zinc</keyword>
<dbReference type="InterPro" id="IPR036864">
    <property type="entry name" value="Zn2-C6_fun-type_DNA-bd_sf"/>
</dbReference>
<dbReference type="AlphaFoldDB" id="A0AAE0NMX6"/>
<keyword evidence="9" id="KW-0539">Nucleus</keyword>
<keyword evidence="7" id="KW-0238">DNA-binding</keyword>
<evidence type="ECO:0000256" key="2">
    <source>
        <dbReference type="ARBA" id="ARBA00010855"/>
    </source>
</evidence>
<dbReference type="GO" id="GO:0009267">
    <property type="term" value="P:cellular response to starvation"/>
    <property type="evidence" value="ECO:0007669"/>
    <property type="project" value="TreeGrafter"/>
</dbReference>
<evidence type="ECO:0000313" key="12">
    <source>
        <dbReference type="EMBL" id="KAK3384508.1"/>
    </source>
</evidence>
<proteinExistence type="inferred from homology"/>
<feature type="compositionally biased region" description="Basic and acidic residues" evidence="10">
    <location>
        <begin position="28"/>
        <end position="38"/>
    </location>
</feature>
<dbReference type="SMART" id="SM00066">
    <property type="entry name" value="GAL4"/>
    <property type="match status" value="1"/>
</dbReference>
<feature type="region of interest" description="Disordered" evidence="10">
    <location>
        <begin position="335"/>
        <end position="394"/>
    </location>
</feature>
<dbReference type="PROSITE" id="PS50048">
    <property type="entry name" value="ZN2_CY6_FUNGAL_2"/>
    <property type="match status" value="1"/>
</dbReference>
<keyword evidence="3" id="KW-0312">Gluconeogenesis</keyword>
<accession>A0AAE0NMX6</accession>
<dbReference type="GO" id="GO:0006094">
    <property type="term" value="P:gluconeogenesis"/>
    <property type="evidence" value="ECO:0007669"/>
    <property type="project" value="UniProtKB-KW"/>
</dbReference>
<feature type="compositionally biased region" description="Basic and acidic residues" evidence="10">
    <location>
        <begin position="51"/>
        <end position="64"/>
    </location>
</feature>
<evidence type="ECO:0000313" key="13">
    <source>
        <dbReference type="Proteomes" id="UP001287356"/>
    </source>
</evidence>
<protein>
    <submittedName>
        <fullName evidence="12">Transcription activator of gluconeogenesis</fullName>
    </submittedName>
</protein>
<reference evidence="12" key="2">
    <citation type="submission" date="2023-06" db="EMBL/GenBank/DDBJ databases">
        <authorList>
            <consortium name="Lawrence Berkeley National Laboratory"/>
            <person name="Haridas S."/>
            <person name="Hensen N."/>
            <person name="Bonometti L."/>
            <person name="Westerberg I."/>
            <person name="Brannstrom I.O."/>
            <person name="Guillou S."/>
            <person name="Cros-Aarteil S."/>
            <person name="Calhoun S."/>
            <person name="Kuo A."/>
            <person name="Mondo S."/>
            <person name="Pangilinan J."/>
            <person name="Riley R."/>
            <person name="Labutti K."/>
            <person name="Andreopoulos B."/>
            <person name="Lipzen A."/>
            <person name="Chen C."/>
            <person name="Yanf M."/>
            <person name="Daum C."/>
            <person name="Ng V."/>
            <person name="Clum A."/>
            <person name="Steindorff A."/>
            <person name="Ohm R."/>
            <person name="Martin F."/>
            <person name="Silar P."/>
            <person name="Natvig D."/>
            <person name="Lalanne C."/>
            <person name="Gautier V."/>
            <person name="Ament-Velasquez S.L."/>
            <person name="Kruys A."/>
            <person name="Hutchinson M.I."/>
            <person name="Powell A.J."/>
            <person name="Barry K."/>
            <person name="Miller A.N."/>
            <person name="Grigoriev I.V."/>
            <person name="Debuchy R."/>
            <person name="Gladieux P."/>
            <person name="Thoren M.H."/>
            <person name="Johannesson H."/>
        </authorList>
    </citation>
    <scope>NUCLEOTIDE SEQUENCE</scope>
    <source>
        <strain evidence="12">CBS 958.72</strain>
    </source>
</reference>
<name>A0AAE0NMX6_9PEZI</name>
<dbReference type="CDD" id="cd00067">
    <property type="entry name" value="GAL4"/>
    <property type="match status" value="1"/>
</dbReference>
<evidence type="ECO:0000256" key="1">
    <source>
        <dbReference type="ARBA" id="ARBA00004123"/>
    </source>
</evidence>
<feature type="region of interest" description="Disordered" evidence="10">
    <location>
        <begin position="1"/>
        <end position="68"/>
    </location>
</feature>
<keyword evidence="13" id="KW-1185">Reference proteome</keyword>
<keyword evidence="4" id="KW-0479">Metal-binding</keyword>
<evidence type="ECO:0000256" key="9">
    <source>
        <dbReference type="ARBA" id="ARBA00023242"/>
    </source>
</evidence>
<dbReference type="SUPFAM" id="SSF57701">
    <property type="entry name" value="Zn2/Cys6 DNA-binding domain"/>
    <property type="match status" value="1"/>
</dbReference>
<organism evidence="12 13">
    <name type="scientific">Lasiosphaeria ovina</name>
    <dbReference type="NCBI Taxonomy" id="92902"/>
    <lineage>
        <taxon>Eukaryota</taxon>
        <taxon>Fungi</taxon>
        <taxon>Dikarya</taxon>
        <taxon>Ascomycota</taxon>
        <taxon>Pezizomycotina</taxon>
        <taxon>Sordariomycetes</taxon>
        <taxon>Sordariomycetidae</taxon>
        <taxon>Sordariales</taxon>
        <taxon>Lasiosphaeriaceae</taxon>
        <taxon>Lasiosphaeria</taxon>
    </lineage>
</organism>